<dbReference type="AlphaFoldDB" id="A0A7S3DPT9"/>
<accession>A0A7S3DPT9</accession>
<evidence type="ECO:0000313" key="1">
    <source>
        <dbReference type="EMBL" id="CAD9966832.1"/>
    </source>
</evidence>
<reference evidence="1" key="1">
    <citation type="submission" date="2021-01" db="EMBL/GenBank/DDBJ databases">
        <authorList>
            <person name="Corre E."/>
            <person name="Pelletier E."/>
            <person name="Niang G."/>
            <person name="Scheremetjew M."/>
            <person name="Finn R."/>
            <person name="Kale V."/>
            <person name="Holt S."/>
            <person name="Cochrane G."/>
            <person name="Meng A."/>
            <person name="Brown T."/>
            <person name="Cohen L."/>
        </authorList>
    </citation>
    <scope>NUCLEOTIDE SEQUENCE</scope>
    <source>
        <strain evidence="1">CCMP125</strain>
    </source>
</reference>
<proteinExistence type="predicted"/>
<protein>
    <submittedName>
        <fullName evidence="1">Uncharacterized protein</fullName>
    </submittedName>
</protein>
<gene>
    <name evidence="1" type="ORF">APAL1065_LOCUS12532</name>
</gene>
<organism evidence="1">
    <name type="scientific">Entomoneis paludosa</name>
    <dbReference type="NCBI Taxonomy" id="265537"/>
    <lineage>
        <taxon>Eukaryota</taxon>
        <taxon>Sar</taxon>
        <taxon>Stramenopiles</taxon>
        <taxon>Ochrophyta</taxon>
        <taxon>Bacillariophyta</taxon>
        <taxon>Bacillariophyceae</taxon>
        <taxon>Bacillariophycidae</taxon>
        <taxon>Entomoneidaceae</taxon>
        <taxon>Entomoneis</taxon>
    </lineage>
</organism>
<sequence length="120" mass="13732">MEYTDTLSVVTRDIATTPIAETLGDPFRNASSHVILIAEIWRRSVIAVVEPNPSRFIGKFPIATVSCSIRLRDILIMRDAEQCVFIHFSPNKRHNYEEIVFCLVFSESELDIRINILLKP</sequence>
<dbReference type="EMBL" id="HBHT01018673">
    <property type="protein sequence ID" value="CAD9966832.1"/>
    <property type="molecule type" value="Transcribed_RNA"/>
</dbReference>
<name>A0A7S3DPT9_9STRA</name>